<evidence type="ECO:0000313" key="1">
    <source>
        <dbReference type="EMBL" id="KAI8422053.1"/>
    </source>
</evidence>
<keyword evidence="2" id="KW-1185">Reference proteome</keyword>
<gene>
    <name evidence="1" type="ORF">MSG28_009952</name>
</gene>
<proteinExistence type="predicted"/>
<organism evidence="1 2">
    <name type="scientific">Choristoneura fumiferana</name>
    <name type="common">Spruce budworm moth</name>
    <name type="synonym">Archips fumiferana</name>
    <dbReference type="NCBI Taxonomy" id="7141"/>
    <lineage>
        <taxon>Eukaryota</taxon>
        <taxon>Metazoa</taxon>
        <taxon>Ecdysozoa</taxon>
        <taxon>Arthropoda</taxon>
        <taxon>Hexapoda</taxon>
        <taxon>Insecta</taxon>
        <taxon>Pterygota</taxon>
        <taxon>Neoptera</taxon>
        <taxon>Endopterygota</taxon>
        <taxon>Lepidoptera</taxon>
        <taxon>Glossata</taxon>
        <taxon>Ditrysia</taxon>
        <taxon>Tortricoidea</taxon>
        <taxon>Tortricidae</taxon>
        <taxon>Tortricinae</taxon>
        <taxon>Choristoneura</taxon>
    </lineage>
</organism>
<protein>
    <submittedName>
        <fullName evidence="1">Uncharacterized protein</fullName>
    </submittedName>
</protein>
<reference evidence="1 2" key="1">
    <citation type="journal article" date="2022" name="Genome Biol. Evol.">
        <title>The Spruce Budworm Genome: Reconstructing the Evolutionary History of Antifreeze Proteins.</title>
        <authorList>
            <person name="Beliveau C."/>
            <person name="Gagne P."/>
            <person name="Picq S."/>
            <person name="Vernygora O."/>
            <person name="Keeling C.I."/>
            <person name="Pinkney K."/>
            <person name="Doucet D."/>
            <person name="Wen F."/>
            <person name="Johnston J.S."/>
            <person name="Maaroufi H."/>
            <person name="Boyle B."/>
            <person name="Laroche J."/>
            <person name="Dewar K."/>
            <person name="Juretic N."/>
            <person name="Blackburn G."/>
            <person name="Nisole A."/>
            <person name="Brunet B."/>
            <person name="Brandao M."/>
            <person name="Lumley L."/>
            <person name="Duan J."/>
            <person name="Quan G."/>
            <person name="Lucarotti C.J."/>
            <person name="Roe A.D."/>
            <person name="Sperling F.A.H."/>
            <person name="Levesque R.C."/>
            <person name="Cusson M."/>
        </authorList>
    </citation>
    <scope>NUCLEOTIDE SEQUENCE [LARGE SCALE GENOMIC DNA]</scope>
    <source>
        <strain evidence="1">Glfc:IPQL:Cfum</strain>
    </source>
</reference>
<sequence>MCVCVSGCCSDADPCASASLLLQRAIQKMTVKESKEKSGEEGEGYNLDGILSELGSFGKYQLLLLLLLAFRDSFLAICEVPECDAVDSSFNASWTQYALTNASNTCYRMAPYSGPLLNESVHGAQWTASNSCSPEQFEIDKSVACHRVVYENNNSIAAEPSVAYGRKVIIVGTPLLVGVVGLIKSFSTGYYMLLVLEFIETAFGYGNASMVLSLEAVSQNGRVAFSCLWDILSSVGTAFFGLIAWKVPYWRHLLRATYAPLLVAVFYVFLVDEGVRWLLAHNKKDEAIRVLNKVAKVNNVTLSNKAKEMMSTIALEKSKTDESDDTPRLNTKHLLSVLRSRTMLLRMALMAACYFSVAFVYTSAIIYSTNLIGNKYLNFSALQLVAVPTRIITAVTLNRFGRKAPICFAYCLCGICFIASAFVPKSLWWASVVLYLMGKMCSSYGMFSVHMVGLEVFPTTTRNSLSNAAITVGRIGGVLAPQVPLLEKYMDGLPSVVFGLVAFVPAGLALLLPDTSRSALPEDVREAERLDKHEPEKV</sequence>
<evidence type="ECO:0000313" key="2">
    <source>
        <dbReference type="Proteomes" id="UP001064048"/>
    </source>
</evidence>
<comment type="caution">
    <text evidence="1">The sequence shown here is derived from an EMBL/GenBank/DDBJ whole genome shotgun (WGS) entry which is preliminary data.</text>
</comment>
<dbReference type="Proteomes" id="UP001064048">
    <property type="component" value="Chromosome 16"/>
</dbReference>
<accession>A0ACC0JD77</accession>
<name>A0ACC0JD77_CHOFU</name>
<dbReference type="EMBL" id="CM046116">
    <property type="protein sequence ID" value="KAI8422053.1"/>
    <property type="molecule type" value="Genomic_DNA"/>
</dbReference>